<accession>A0A512E481</accession>
<gene>
    <name evidence="1" type="ORF">SAE02_77020</name>
</gene>
<dbReference type="Proteomes" id="UP000321523">
    <property type="component" value="Unassembled WGS sequence"/>
</dbReference>
<dbReference type="AlphaFoldDB" id="A0A512E481"/>
<dbReference type="RefSeq" id="WP_147041307.1">
    <property type="nucleotide sequence ID" value="NZ_BJYZ01000100.1"/>
</dbReference>
<dbReference type="EMBL" id="BJYZ01000100">
    <property type="protein sequence ID" value="GEO43554.1"/>
    <property type="molecule type" value="Genomic_DNA"/>
</dbReference>
<sequence length="78" mass="8996">MDVTAVASGKKDNNGVELYDVIDDGSVVDTLPYKDAWAEVYRRKLNKYKDERYRKIVEQNEQEEREANIAKKSGNNLT</sequence>
<evidence type="ECO:0000313" key="2">
    <source>
        <dbReference type="Proteomes" id="UP000321523"/>
    </source>
</evidence>
<comment type="caution">
    <text evidence="1">The sequence shown here is derived from an EMBL/GenBank/DDBJ whole genome shotgun (WGS) entry which is preliminary data.</text>
</comment>
<evidence type="ECO:0000313" key="1">
    <source>
        <dbReference type="EMBL" id="GEO43554.1"/>
    </source>
</evidence>
<reference evidence="1 2" key="1">
    <citation type="submission" date="2019-07" db="EMBL/GenBank/DDBJ databases">
        <title>Whole genome shotgun sequence of Skermanella aerolata NBRC 106429.</title>
        <authorList>
            <person name="Hosoyama A."/>
            <person name="Uohara A."/>
            <person name="Ohji S."/>
            <person name="Ichikawa N."/>
        </authorList>
    </citation>
    <scope>NUCLEOTIDE SEQUENCE [LARGE SCALE GENOMIC DNA]</scope>
    <source>
        <strain evidence="1 2">NBRC 106429</strain>
    </source>
</reference>
<name>A0A512E481_9PROT</name>
<proteinExistence type="predicted"/>
<organism evidence="1 2">
    <name type="scientific">Skermanella aerolata</name>
    <dbReference type="NCBI Taxonomy" id="393310"/>
    <lineage>
        <taxon>Bacteria</taxon>
        <taxon>Pseudomonadati</taxon>
        <taxon>Pseudomonadota</taxon>
        <taxon>Alphaproteobacteria</taxon>
        <taxon>Rhodospirillales</taxon>
        <taxon>Azospirillaceae</taxon>
        <taxon>Skermanella</taxon>
    </lineage>
</organism>
<protein>
    <submittedName>
        <fullName evidence="1">Uncharacterized protein</fullName>
    </submittedName>
</protein>
<keyword evidence="2" id="KW-1185">Reference proteome</keyword>